<evidence type="ECO:0000256" key="1">
    <source>
        <dbReference type="ARBA" id="ARBA00004141"/>
    </source>
</evidence>
<dbReference type="Pfam" id="PF01027">
    <property type="entry name" value="Bax1-I"/>
    <property type="match status" value="1"/>
</dbReference>
<feature type="transmembrane region" description="Helical" evidence="5">
    <location>
        <begin position="259"/>
        <end position="279"/>
    </location>
</feature>
<keyword evidence="2 5" id="KW-0812">Transmembrane</keyword>
<dbReference type="InterPro" id="IPR006214">
    <property type="entry name" value="Bax_inhibitor_1-related"/>
</dbReference>
<evidence type="ECO:0000256" key="3">
    <source>
        <dbReference type="ARBA" id="ARBA00022989"/>
    </source>
</evidence>
<comment type="caution">
    <text evidence="7">The sequence shown here is derived from an EMBL/GenBank/DDBJ whole genome shotgun (WGS) entry which is preliminary data.</text>
</comment>
<accession>A0AAW0CNX7</accession>
<name>A0AAW0CNX7_9AGAR</name>
<feature type="transmembrane region" description="Helical" evidence="5">
    <location>
        <begin position="228"/>
        <end position="247"/>
    </location>
</feature>
<feature type="transmembrane region" description="Helical" evidence="5">
    <location>
        <begin position="181"/>
        <end position="199"/>
    </location>
</feature>
<feature type="region of interest" description="Disordered" evidence="6">
    <location>
        <begin position="1"/>
        <end position="38"/>
    </location>
</feature>
<organism evidence="7 8">
    <name type="scientific">Favolaschia claudopus</name>
    <dbReference type="NCBI Taxonomy" id="2862362"/>
    <lineage>
        <taxon>Eukaryota</taxon>
        <taxon>Fungi</taxon>
        <taxon>Dikarya</taxon>
        <taxon>Basidiomycota</taxon>
        <taxon>Agaricomycotina</taxon>
        <taxon>Agaricomycetes</taxon>
        <taxon>Agaricomycetidae</taxon>
        <taxon>Agaricales</taxon>
        <taxon>Marasmiineae</taxon>
        <taxon>Mycenaceae</taxon>
        <taxon>Favolaschia</taxon>
    </lineage>
</organism>
<reference evidence="7 8" key="1">
    <citation type="journal article" date="2024" name="J Genomics">
        <title>Draft genome sequencing and assembly of Favolaschia claudopus CIRM-BRFM 2984 isolated from oak limbs.</title>
        <authorList>
            <person name="Navarro D."/>
            <person name="Drula E."/>
            <person name="Chaduli D."/>
            <person name="Cazenave R."/>
            <person name="Ahrendt S."/>
            <person name="Wang J."/>
            <person name="Lipzen A."/>
            <person name="Daum C."/>
            <person name="Barry K."/>
            <person name="Grigoriev I.V."/>
            <person name="Favel A."/>
            <person name="Rosso M.N."/>
            <person name="Martin F."/>
        </authorList>
    </citation>
    <scope>NUCLEOTIDE SEQUENCE [LARGE SCALE GENOMIC DNA]</scope>
    <source>
        <strain evidence="7 8">CIRM-BRFM 2984</strain>
    </source>
</reference>
<dbReference type="AlphaFoldDB" id="A0AAW0CNX7"/>
<keyword evidence="3 5" id="KW-1133">Transmembrane helix</keyword>
<evidence type="ECO:0000256" key="4">
    <source>
        <dbReference type="ARBA" id="ARBA00023136"/>
    </source>
</evidence>
<sequence>MSSTEAYPVPPPSYGTTHTKKPDSAEDTPFIDPSRGNTNVGTSWDEREALLANSDHNAGSIFDHAEAGDVPDDFKYGTTVADSSPQVRKSFIRKVYTILLIQLLATAVVGGFVSQSKPVLEWVLSHLWAFFVPLVFTLVNLGFLHWKRHAHPLNFILLGTFTLLEAYTLGIAVAFYDNALILQALMITSAVFIGLTLFTLQSKYDFSGMLTTSSIHILFIPFNKTLDIVYTVTGCLIFSACVVYDTYLINRKLSPDEFITGTVSLYIECVLLLSFLRVLRLVG</sequence>
<dbReference type="EMBL" id="JAWWNJ010000016">
    <property type="protein sequence ID" value="KAK7039826.1"/>
    <property type="molecule type" value="Genomic_DNA"/>
</dbReference>
<dbReference type="PANTHER" id="PTHR23291">
    <property type="entry name" value="BAX INHIBITOR-RELATED"/>
    <property type="match status" value="1"/>
</dbReference>
<feature type="transmembrane region" description="Helical" evidence="5">
    <location>
        <begin position="155"/>
        <end position="175"/>
    </location>
</feature>
<feature type="transmembrane region" description="Helical" evidence="5">
    <location>
        <begin position="95"/>
        <end position="113"/>
    </location>
</feature>
<comment type="similarity">
    <text evidence="5">Belongs to the BI1 family.</text>
</comment>
<evidence type="ECO:0000313" key="7">
    <source>
        <dbReference type="EMBL" id="KAK7039826.1"/>
    </source>
</evidence>
<keyword evidence="4 5" id="KW-0472">Membrane</keyword>
<proteinExistence type="inferred from homology"/>
<evidence type="ECO:0000256" key="6">
    <source>
        <dbReference type="SAM" id="MobiDB-lite"/>
    </source>
</evidence>
<keyword evidence="8" id="KW-1185">Reference proteome</keyword>
<dbReference type="Proteomes" id="UP001362999">
    <property type="component" value="Unassembled WGS sequence"/>
</dbReference>
<dbReference type="GO" id="GO:0016020">
    <property type="term" value="C:membrane"/>
    <property type="evidence" value="ECO:0007669"/>
    <property type="project" value="UniProtKB-SubCell"/>
</dbReference>
<evidence type="ECO:0000313" key="8">
    <source>
        <dbReference type="Proteomes" id="UP001362999"/>
    </source>
</evidence>
<evidence type="ECO:0000256" key="5">
    <source>
        <dbReference type="RuleBase" id="RU004379"/>
    </source>
</evidence>
<comment type="subcellular location">
    <subcellularLocation>
        <location evidence="1">Membrane</location>
        <topology evidence="1">Multi-pass membrane protein</topology>
    </subcellularLocation>
</comment>
<gene>
    <name evidence="7" type="ORF">R3P38DRAFT_2902113</name>
</gene>
<evidence type="ECO:0000256" key="2">
    <source>
        <dbReference type="ARBA" id="ARBA00022692"/>
    </source>
</evidence>
<protein>
    <submittedName>
        <fullName evidence="7">Bax inhibitor 1</fullName>
    </submittedName>
</protein>
<feature type="transmembrane region" description="Helical" evidence="5">
    <location>
        <begin position="125"/>
        <end position="143"/>
    </location>
</feature>
<dbReference type="PANTHER" id="PTHR23291:SF50">
    <property type="entry name" value="PROTEIN LIFEGUARD 4"/>
    <property type="match status" value="1"/>
</dbReference>